<feature type="signal peptide" evidence="1">
    <location>
        <begin position="1"/>
        <end position="26"/>
    </location>
</feature>
<evidence type="ECO:0000313" key="2">
    <source>
        <dbReference type="EMBL" id="MBW46966.1"/>
    </source>
</evidence>
<sequence>MVVLMVVLFLQSWCILVGFLPGDLHCFRTRYAVQPMPLAILLRCTVAIRSRFFLPGTTTLSSENPTPGIARVHAFLLERPTPRASSCSCH</sequence>
<organism evidence="2">
    <name type="scientific">Anopheles triannulatus</name>
    <dbReference type="NCBI Taxonomy" id="58253"/>
    <lineage>
        <taxon>Eukaryota</taxon>
        <taxon>Metazoa</taxon>
        <taxon>Ecdysozoa</taxon>
        <taxon>Arthropoda</taxon>
        <taxon>Hexapoda</taxon>
        <taxon>Insecta</taxon>
        <taxon>Pterygota</taxon>
        <taxon>Neoptera</taxon>
        <taxon>Endopterygota</taxon>
        <taxon>Diptera</taxon>
        <taxon>Nematocera</taxon>
        <taxon>Culicoidea</taxon>
        <taxon>Culicidae</taxon>
        <taxon>Anophelinae</taxon>
        <taxon>Anopheles</taxon>
    </lineage>
</organism>
<dbReference type="EMBL" id="GGFK01013645">
    <property type="protein sequence ID" value="MBW46966.1"/>
    <property type="molecule type" value="Transcribed_RNA"/>
</dbReference>
<keyword evidence="1" id="KW-0732">Signal</keyword>
<feature type="chain" id="PRO_5014643198" evidence="1">
    <location>
        <begin position="27"/>
        <end position="90"/>
    </location>
</feature>
<name>A0A2M4B1R2_9DIPT</name>
<dbReference type="AlphaFoldDB" id="A0A2M4B1R2"/>
<accession>A0A2M4B1R2</accession>
<protein>
    <submittedName>
        <fullName evidence="2">Putative secreted protein</fullName>
    </submittedName>
</protein>
<reference evidence="2" key="1">
    <citation type="submission" date="2018-01" db="EMBL/GenBank/DDBJ databases">
        <title>An insight into the sialome of Amazonian anophelines.</title>
        <authorList>
            <person name="Ribeiro J.M."/>
            <person name="Scarpassa V."/>
            <person name="Calvo E."/>
        </authorList>
    </citation>
    <scope>NUCLEOTIDE SEQUENCE</scope>
    <source>
        <tissue evidence="2">Salivary glands</tissue>
    </source>
</reference>
<evidence type="ECO:0000256" key="1">
    <source>
        <dbReference type="SAM" id="SignalP"/>
    </source>
</evidence>
<proteinExistence type="predicted"/>